<organism evidence="8 9">
    <name type="scientific">Trichoplax adhaerens</name>
    <name type="common">Trichoplax reptans</name>
    <dbReference type="NCBI Taxonomy" id="10228"/>
    <lineage>
        <taxon>Eukaryota</taxon>
        <taxon>Metazoa</taxon>
        <taxon>Placozoa</taxon>
        <taxon>Uniplacotomia</taxon>
        <taxon>Trichoplacea</taxon>
        <taxon>Trichoplacidae</taxon>
        <taxon>Trichoplax</taxon>
    </lineage>
</organism>
<dbReference type="AlphaFoldDB" id="B3RJJ1"/>
<accession>B3RJJ1</accession>
<dbReference type="STRING" id="10228.B3RJJ1"/>
<dbReference type="GO" id="GO:0012505">
    <property type="term" value="C:endomembrane system"/>
    <property type="evidence" value="ECO:0000318"/>
    <property type="project" value="GO_Central"/>
</dbReference>
<dbReference type="OMA" id="TLWAHFY"/>
<evidence type="ECO:0000256" key="6">
    <source>
        <dbReference type="SAM" id="MobiDB-lite"/>
    </source>
</evidence>
<dbReference type="Proteomes" id="UP000009022">
    <property type="component" value="Unassembled WGS sequence"/>
</dbReference>
<dbReference type="RefSeq" id="XP_002108308.1">
    <property type="nucleotide sequence ID" value="XM_002108272.1"/>
</dbReference>
<dbReference type="FunCoup" id="B3RJJ1">
    <property type="interactions" value="2038"/>
</dbReference>
<dbReference type="OrthoDB" id="378564at2759"/>
<gene>
    <name evidence="8" type="ORF">TRIADDRAFT_49806</name>
</gene>
<feature type="transmembrane region" description="Helical" evidence="7">
    <location>
        <begin position="431"/>
        <end position="452"/>
    </location>
</feature>
<keyword evidence="9" id="KW-1185">Reference proteome</keyword>
<evidence type="ECO:0000256" key="2">
    <source>
        <dbReference type="ARBA" id="ARBA00009310"/>
    </source>
</evidence>
<dbReference type="PANTHER" id="PTHR21347">
    <property type="entry name" value="CLEFT LIP AND PALATE ASSOCIATED TRANSMEMBRANE PROTEIN-RELATED"/>
    <property type="match status" value="1"/>
</dbReference>
<dbReference type="GO" id="GO:0016020">
    <property type="term" value="C:membrane"/>
    <property type="evidence" value="ECO:0000318"/>
    <property type="project" value="GO_Central"/>
</dbReference>
<evidence type="ECO:0000256" key="3">
    <source>
        <dbReference type="ARBA" id="ARBA00022692"/>
    </source>
</evidence>
<dbReference type="HOGENOM" id="CLU_019907_3_1_1"/>
<feature type="transmembrane region" description="Helical" evidence="7">
    <location>
        <begin position="330"/>
        <end position="346"/>
    </location>
</feature>
<name>B3RJJ1_TRIAD</name>
<dbReference type="InParanoid" id="B3RJJ1"/>
<keyword evidence="3 7" id="KW-0812">Transmembrane</keyword>
<dbReference type="GeneID" id="6749523"/>
<comment type="similarity">
    <text evidence="2">Belongs to the CLPTM1 family.</text>
</comment>
<dbReference type="KEGG" id="tad:TRIADDRAFT_49806"/>
<dbReference type="PANTHER" id="PTHR21347:SF14">
    <property type="entry name" value="LIPID SCRAMBLASE CLPTM1-RELATED"/>
    <property type="match status" value="1"/>
</dbReference>
<reference evidence="8 9" key="1">
    <citation type="journal article" date="2008" name="Nature">
        <title>The Trichoplax genome and the nature of placozoans.</title>
        <authorList>
            <person name="Srivastava M."/>
            <person name="Begovic E."/>
            <person name="Chapman J."/>
            <person name="Putnam N.H."/>
            <person name="Hellsten U."/>
            <person name="Kawashima T."/>
            <person name="Kuo A."/>
            <person name="Mitros T."/>
            <person name="Salamov A."/>
            <person name="Carpenter M.L."/>
            <person name="Signorovitch A.Y."/>
            <person name="Moreno M.A."/>
            <person name="Kamm K."/>
            <person name="Grimwood J."/>
            <person name="Schmutz J."/>
            <person name="Shapiro H."/>
            <person name="Grigoriev I.V."/>
            <person name="Buss L.W."/>
            <person name="Schierwater B."/>
            <person name="Dellaporta S.L."/>
            <person name="Rokhsar D.S."/>
        </authorList>
    </citation>
    <scope>NUCLEOTIDE SEQUENCE [LARGE SCALE GENOMIC DNA]</scope>
    <source>
        <strain evidence="8 9">Grell-BS-1999</strain>
    </source>
</reference>
<feature type="transmembrane region" description="Helical" evidence="7">
    <location>
        <begin position="290"/>
        <end position="310"/>
    </location>
</feature>
<evidence type="ECO:0000256" key="4">
    <source>
        <dbReference type="ARBA" id="ARBA00022989"/>
    </source>
</evidence>
<dbReference type="CTD" id="6749523"/>
<feature type="transmembrane region" description="Helical" evidence="7">
    <location>
        <begin position="406"/>
        <end position="425"/>
    </location>
</feature>
<evidence type="ECO:0000256" key="1">
    <source>
        <dbReference type="ARBA" id="ARBA00004141"/>
    </source>
</evidence>
<feature type="region of interest" description="Disordered" evidence="6">
    <location>
        <begin position="507"/>
        <end position="527"/>
    </location>
</feature>
<dbReference type="PhylomeDB" id="B3RJJ1"/>
<dbReference type="EMBL" id="DS985241">
    <property type="protein sequence ID" value="EDV29106.1"/>
    <property type="molecule type" value="Genomic_DNA"/>
</dbReference>
<dbReference type="eggNOG" id="KOG2489">
    <property type="taxonomic scope" value="Eukaryota"/>
</dbReference>
<dbReference type="Pfam" id="PF05602">
    <property type="entry name" value="CLPTM1"/>
    <property type="match status" value="1"/>
</dbReference>
<dbReference type="InterPro" id="IPR008429">
    <property type="entry name" value="CLPTM1"/>
</dbReference>
<sequence>MIIFYFISNLFKSGSKPNANNGTTSPATTNYKPSTNLFPHGQLLSLYVYLSEKENFTEFDNSSYLVWKYNKLRYGSWEDGPNADGTRSKSHSFNISENVQNNGSLYLHVYICKHGISPDPNSRHYQSLGVIHQMKSIYRKKRLHKASNLITGKTEVHADLLPKTENEKPEIISYWHPNLTINLLDDHTSWVEGSVPAPLNQFVKFDGQGHYFPVIFLNDYWNLNSDYMPVNSSVETLHLNLIYGPLSLIKWQFFASQTTQNPWTALMGGDQQTDDEKDSMKQMLLETNPYLIGLTICVSLLHSVFEFLAFKNDIQFWNSRKSLEGLSVRSVFFGVVQSVIVLLYVLDNDTNTMIIISCLVGLGIDAWKITKVMKVELRSIPRISIQDRATYEESPTKEYDRMAFKYLSWALFPMFACYTVYSLLYHEHKGWYSFCLGICYGFLLMFGFIMMTPQLFINYKMKSIAHLPWRMLTYKALNTFIDDIFAFIIKMPTLYRIGCLRDDLARQSGQNDEESSSPTAIENKKDK</sequence>
<evidence type="ECO:0000313" key="9">
    <source>
        <dbReference type="Proteomes" id="UP000009022"/>
    </source>
</evidence>
<comment type="subcellular location">
    <subcellularLocation>
        <location evidence="1">Membrane</location>
        <topology evidence="1">Multi-pass membrane protein</topology>
    </subcellularLocation>
</comment>
<evidence type="ECO:0000256" key="7">
    <source>
        <dbReference type="SAM" id="Phobius"/>
    </source>
</evidence>
<keyword evidence="5 7" id="KW-0472">Membrane</keyword>
<evidence type="ECO:0000313" key="8">
    <source>
        <dbReference type="EMBL" id="EDV29106.1"/>
    </source>
</evidence>
<protein>
    <recommendedName>
        <fullName evidence="10">Cleft lip and palate transmembrane protein 1</fullName>
    </recommendedName>
</protein>
<evidence type="ECO:0000256" key="5">
    <source>
        <dbReference type="ARBA" id="ARBA00023136"/>
    </source>
</evidence>
<proteinExistence type="inferred from homology"/>
<evidence type="ECO:0008006" key="10">
    <source>
        <dbReference type="Google" id="ProtNLM"/>
    </source>
</evidence>
<keyword evidence="4 7" id="KW-1133">Transmembrane helix</keyword>